<dbReference type="EMBL" id="JARKIF010000046">
    <property type="protein sequence ID" value="KAJ7608207.1"/>
    <property type="molecule type" value="Genomic_DNA"/>
</dbReference>
<dbReference type="Proteomes" id="UP001221142">
    <property type="component" value="Unassembled WGS sequence"/>
</dbReference>
<feature type="region of interest" description="Disordered" evidence="1">
    <location>
        <begin position="1"/>
        <end position="33"/>
    </location>
</feature>
<comment type="caution">
    <text evidence="2">The sequence shown here is derived from an EMBL/GenBank/DDBJ whole genome shotgun (WGS) entry which is preliminary data.</text>
</comment>
<proteinExistence type="predicted"/>
<reference evidence="2" key="1">
    <citation type="submission" date="2023-03" db="EMBL/GenBank/DDBJ databases">
        <title>Massive genome expansion in bonnet fungi (Mycena s.s.) driven by repeated elements and novel gene families across ecological guilds.</title>
        <authorList>
            <consortium name="Lawrence Berkeley National Laboratory"/>
            <person name="Harder C.B."/>
            <person name="Miyauchi S."/>
            <person name="Viragh M."/>
            <person name="Kuo A."/>
            <person name="Thoen E."/>
            <person name="Andreopoulos B."/>
            <person name="Lu D."/>
            <person name="Skrede I."/>
            <person name="Drula E."/>
            <person name="Henrissat B."/>
            <person name="Morin E."/>
            <person name="Kohler A."/>
            <person name="Barry K."/>
            <person name="LaButti K."/>
            <person name="Morin E."/>
            <person name="Salamov A."/>
            <person name="Lipzen A."/>
            <person name="Mereny Z."/>
            <person name="Hegedus B."/>
            <person name="Baldrian P."/>
            <person name="Stursova M."/>
            <person name="Weitz H."/>
            <person name="Taylor A."/>
            <person name="Grigoriev I.V."/>
            <person name="Nagy L.G."/>
            <person name="Martin F."/>
            <person name="Kauserud H."/>
        </authorList>
    </citation>
    <scope>NUCLEOTIDE SEQUENCE</scope>
    <source>
        <strain evidence="2">9284</strain>
    </source>
</reference>
<sequence>MLGGEIEERAVEKGLGRRQDEGGKQKEIEQMGKEPNKVQRIESHLVKERIIMLPGPTPRTRYQTAELHRESLEREPFMSVTQRRAVPIVDRAAWRRPNDRSTDQCRMTQQRVTLLSPSYKYGTSSCGIGAGDLRNGGPCSSIRHTQSPSGRDSSSCLVGRATRSFTHLRSNLRRIEPFLYRVVVQANIQESLTQSSPSHLHSLQLQFDTSFSTATPGLIAFGARRMLQALTVCSGVTSLAAIGHFCSPQLLAVLSNIHVARMALGLRHLCLNNEIPWPVTHRNEPFSNKSAMESVQIDRETEIRSSQSAIPAISNVSAFPFMSNGADSQSLTAHPALNDSRMRLGRKDASWTSIRSI</sequence>
<accession>A0AAD7B1W1</accession>
<organism evidence="2 3">
    <name type="scientific">Roridomyces roridus</name>
    <dbReference type="NCBI Taxonomy" id="1738132"/>
    <lineage>
        <taxon>Eukaryota</taxon>
        <taxon>Fungi</taxon>
        <taxon>Dikarya</taxon>
        <taxon>Basidiomycota</taxon>
        <taxon>Agaricomycotina</taxon>
        <taxon>Agaricomycetes</taxon>
        <taxon>Agaricomycetidae</taxon>
        <taxon>Agaricales</taxon>
        <taxon>Marasmiineae</taxon>
        <taxon>Mycenaceae</taxon>
        <taxon>Roridomyces</taxon>
    </lineage>
</organism>
<evidence type="ECO:0000313" key="2">
    <source>
        <dbReference type="EMBL" id="KAJ7608207.1"/>
    </source>
</evidence>
<protein>
    <submittedName>
        <fullName evidence="2">Uncharacterized protein</fullName>
    </submittedName>
</protein>
<dbReference type="AlphaFoldDB" id="A0AAD7B1W1"/>
<evidence type="ECO:0000256" key="1">
    <source>
        <dbReference type="SAM" id="MobiDB-lite"/>
    </source>
</evidence>
<evidence type="ECO:0000313" key="3">
    <source>
        <dbReference type="Proteomes" id="UP001221142"/>
    </source>
</evidence>
<keyword evidence="3" id="KW-1185">Reference proteome</keyword>
<gene>
    <name evidence="2" type="ORF">FB45DRAFT_877371</name>
</gene>
<name>A0AAD7B1W1_9AGAR</name>